<evidence type="ECO:0000256" key="6">
    <source>
        <dbReference type="SAM" id="MobiDB-lite"/>
    </source>
</evidence>
<dbReference type="AlphaFoldDB" id="A0A218ZGF9"/>
<evidence type="ECO:0000259" key="8">
    <source>
        <dbReference type="PROSITE" id="PS50850"/>
    </source>
</evidence>
<feature type="region of interest" description="Disordered" evidence="6">
    <location>
        <begin position="282"/>
        <end position="320"/>
    </location>
</feature>
<name>A0A218ZGF9_9HELO</name>
<evidence type="ECO:0000256" key="4">
    <source>
        <dbReference type="ARBA" id="ARBA00022989"/>
    </source>
</evidence>
<feature type="transmembrane region" description="Helical" evidence="7">
    <location>
        <begin position="519"/>
        <end position="541"/>
    </location>
</feature>
<dbReference type="InParanoid" id="A0A218ZGF9"/>
<accession>A0A218ZGF9</accession>
<feature type="transmembrane region" description="Helical" evidence="7">
    <location>
        <begin position="421"/>
        <end position="443"/>
    </location>
</feature>
<dbReference type="InterPro" id="IPR011701">
    <property type="entry name" value="MFS"/>
</dbReference>
<dbReference type="Gene3D" id="1.20.1250.20">
    <property type="entry name" value="MFS general substrate transporter like domains"/>
    <property type="match status" value="1"/>
</dbReference>
<dbReference type="OrthoDB" id="10262656at2759"/>
<dbReference type="InterPro" id="IPR036259">
    <property type="entry name" value="MFS_trans_sf"/>
</dbReference>
<dbReference type="SUPFAM" id="SSF103473">
    <property type="entry name" value="MFS general substrate transporter"/>
    <property type="match status" value="1"/>
</dbReference>
<feature type="transmembrane region" description="Helical" evidence="7">
    <location>
        <begin position="107"/>
        <end position="127"/>
    </location>
</feature>
<evidence type="ECO:0000256" key="7">
    <source>
        <dbReference type="SAM" id="Phobius"/>
    </source>
</evidence>
<dbReference type="GO" id="GO:0022857">
    <property type="term" value="F:transmembrane transporter activity"/>
    <property type="evidence" value="ECO:0007669"/>
    <property type="project" value="InterPro"/>
</dbReference>
<dbReference type="GO" id="GO:0016020">
    <property type="term" value="C:membrane"/>
    <property type="evidence" value="ECO:0007669"/>
    <property type="project" value="UniProtKB-SubCell"/>
</dbReference>
<proteinExistence type="predicted"/>
<keyword evidence="3 7" id="KW-0812">Transmembrane</keyword>
<evidence type="ECO:0000313" key="9">
    <source>
        <dbReference type="EMBL" id="OWP06643.1"/>
    </source>
</evidence>
<evidence type="ECO:0000256" key="5">
    <source>
        <dbReference type="ARBA" id="ARBA00023136"/>
    </source>
</evidence>
<keyword evidence="10" id="KW-1185">Reference proteome</keyword>
<feature type="transmembrane region" description="Helical" evidence="7">
    <location>
        <begin position="217"/>
        <end position="240"/>
    </location>
</feature>
<dbReference type="FunCoup" id="A0A218ZGF9">
    <property type="interactions" value="57"/>
</dbReference>
<feature type="compositionally biased region" description="Basic residues" evidence="6">
    <location>
        <begin position="569"/>
        <end position="581"/>
    </location>
</feature>
<sequence>MPPPSSSNGAGAARVPQPEPPVTWMSLPHKRQLLILALCRLAEPLSNTCLLPYLYYLIRSLQTGDTTSPASISRQAGLLVALFALAQFATSVPWASFANHYGRKPTIVLGLALSIISNVGFGFATTLPAVMGWRVLAGIGNGNIGVMRTMTAEIVVERKYQSRAFLLLPLVFNSGVVIGLALGGCLADPVVNLPWLFGPSGLWNLASEPLGVAWMRAFPFALPTMCNAGALVGSLCLAVFGLKETMPRLEEEKDRGLVVGAAIGRLFSRVVLRRRSSAYMAVDGGDQTDSDSDTDLVDMRSPSPGASQAPLREFRSLPPSRPRLSMTDPAIWTREVLFTIISFALLPLHNSAFMQVFPVFLSTPPSEAPSTSATKFIGGLGLPSPTIGLFLSAFGVFGILIQLCIYPSLQAWLGTLRSYRVALAMFPLAYLLAPYLCLISSSHPIFQGAGIAFILFMQVTARTFGIPSSVILLTNSAPSPRALGAVHGGGNMLSSLSRAVGPALGGVIFGWGVDRGIVGLVWWGYLFVVSGAGVAWSWMLTEGESPTMKLKEESLEMADGRQMGEKPAKGVRRSKSSIRIL</sequence>
<dbReference type="PANTHER" id="PTHR23504:SF6">
    <property type="entry name" value="MULTIDRUG TRANSPORTER, PUTATIVE (AFU_ORTHOLOGUE AFUA_4G08740)-RELATED"/>
    <property type="match status" value="1"/>
</dbReference>
<feature type="region of interest" description="Disordered" evidence="6">
    <location>
        <begin position="557"/>
        <end position="581"/>
    </location>
</feature>
<evidence type="ECO:0000313" key="10">
    <source>
        <dbReference type="Proteomes" id="UP000242519"/>
    </source>
</evidence>
<feature type="transmembrane region" description="Helical" evidence="7">
    <location>
        <begin position="449"/>
        <end position="474"/>
    </location>
</feature>
<gene>
    <name evidence="9" type="ORF">B2J93_5122</name>
</gene>
<keyword evidence="5 7" id="KW-0472">Membrane</keyword>
<feature type="transmembrane region" description="Helical" evidence="7">
    <location>
        <begin position="76"/>
        <end position="95"/>
    </location>
</feature>
<evidence type="ECO:0000256" key="2">
    <source>
        <dbReference type="ARBA" id="ARBA00022448"/>
    </source>
</evidence>
<keyword evidence="2" id="KW-0813">Transport</keyword>
<comment type="subcellular location">
    <subcellularLocation>
        <location evidence="1">Membrane</location>
        <topology evidence="1">Multi-pass membrane protein</topology>
    </subcellularLocation>
</comment>
<dbReference type="Pfam" id="PF07690">
    <property type="entry name" value="MFS_1"/>
    <property type="match status" value="1"/>
</dbReference>
<feature type="compositionally biased region" description="Acidic residues" evidence="6">
    <location>
        <begin position="286"/>
        <end position="296"/>
    </location>
</feature>
<dbReference type="PROSITE" id="PS50850">
    <property type="entry name" value="MFS"/>
    <property type="match status" value="1"/>
</dbReference>
<keyword evidence="4 7" id="KW-1133">Transmembrane helix</keyword>
<feature type="domain" description="Major facilitator superfamily (MFS) profile" evidence="8">
    <location>
        <begin position="32"/>
        <end position="549"/>
    </location>
</feature>
<evidence type="ECO:0000256" key="3">
    <source>
        <dbReference type="ARBA" id="ARBA00022692"/>
    </source>
</evidence>
<feature type="transmembrane region" description="Helical" evidence="7">
    <location>
        <begin position="164"/>
        <end position="197"/>
    </location>
</feature>
<dbReference type="PANTHER" id="PTHR23504">
    <property type="entry name" value="MAJOR FACILITATOR SUPERFAMILY DOMAIN-CONTAINING PROTEIN 10"/>
    <property type="match status" value="1"/>
</dbReference>
<feature type="transmembrane region" description="Helical" evidence="7">
    <location>
        <begin position="33"/>
        <end position="56"/>
    </location>
</feature>
<dbReference type="Proteomes" id="UP000242519">
    <property type="component" value="Unassembled WGS sequence"/>
</dbReference>
<comment type="caution">
    <text evidence="9">The sequence shown here is derived from an EMBL/GenBank/DDBJ whole genome shotgun (WGS) entry which is preliminary data.</text>
</comment>
<reference evidence="9 10" key="1">
    <citation type="submission" date="2017-04" db="EMBL/GenBank/DDBJ databases">
        <title>Draft genome sequence of Marssonina coronaria NL1: causal agent of apple blotch.</title>
        <authorList>
            <person name="Cheng Q."/>
        </authorList>
    </citation>
    <scope>NUCLEOTIDE SEQUENCE [LARGE SCALE GENOMIC DNA]</scope>
    <source>
        <strain evidence="9 10">NL1</strain>
    </source>
</reference>
<feature type="compositionally biased region" description="Basic and acidic residues" evidence="6">
    <location>
        <begin position="557"/>
        <end position="568"/>
    </location>
</feature>
<dbReference type="InterPro" id="IPR020846">
    <property type="entry name" value="MFS_dom"/>
</dbReference>
<feature type="transmembrane region" description="Helical" evidence="7">
    <location>
        <begin position="387"/>
        <end position="409"/>
    </location>
</feature>
<protein>
    <recommendedName>
        <fullName evidence="8">Major facilitator superfamily (MFS) profile domain-containing protein</fullName>
    </recommendedName>
</protein>
<feature type="transmembrane region" description="Helical" evidence="7">
    <location>
        <begin position="336"/>
        <end position="361"/>
    </location>
</feature>
<organism evidence="9 10">
    <name type="scientific">Diplocarpon coronariae</name>
    <dbReference type="NCBI Taxonomy" id="2795749"/>
    <lineage>
        <taxon>Eukaryota</taxon>
        <taxon>Fungi</taxon>
        <taxon>Dikarya</taxon>
        <taxon>Ascomycota</taxon>
        <taxon>Pezizomycotina</taxon>
        <taxon>Leotiomycetes</taxon>
        <taxon>Helotiales</taxon>
        <taxon>Drepanopezizaceae</taxon>
        <taxon>Diplocarpon</taxon>
    </lineage>
</organism>
<dbReference type="EMBL" id="MZNU01000038">
    <property type="protein sequence ID" value="OWP06643.1"/>
    <property type="molecule type" value="Genomic_DNA"/>
</dbReference>
<evidence type="ECO:0000256" key="1">
    <source>
        <dbReference type="ARBA" id="ARBA00004141"/>
    </source>
</evidence>
<feature type="transmembrane region" description="Helical" evidence="7">
    <location>
        <begin position="495"/>
        <end position="513"/>
    </location>
</feature>